<comment type="catalytic activity">
    <reaction evidence="7">
        <text>[protein]-peptidylproline (omega=180) = [protein]-peptidylproline (omega=0)</text>
        <dbReference type="Rhea" id="RHEA:16237"/>
        <dbReference type="Rhea" id="RHEA-COMP:10747"/>
        <dbReference type="Rhea" id="RHEA-COMP:10748"/>
        <dbReference type="ChEBI" id="CHEBI:83833"/>
        <dbReference type="ChEBI" id="CHEBI:83834"/>
        <dbReference type="EC" id="5.2.1.8"/>
    </reaction>
</comment>
<dbReference type="GO" id="GO:0003755">
    <property type="term" value="F:peptidyl-prolyl cis-trans isomerase activity"/>
    <property type="evidence" value="ECO:0007669"/>
    <property type="project" value="UniProtKB-EC"/>
</dbReference>
<comment type="subcellular location">
    <subcellularLocation>
        <location evidence="7">Periplasm</location>
    </subcellularLocation>
    <text evidence="7">Is capable of associating with the outer membrane.</text>
</comment>
<dbReference type="EC" id="5.2.1.8" evidence="7"/>
<dbReference type="InterPro" id="IPR000297">
    <property type="entry name" value="PPIase_PpiC"/>
</dbReference>
<feature type="domain" description="PpiC" evidence="8">
    <location>
        <begin position="284"/>
        <end position="383"/>
    </location>
</feature>
<keyword evidence="3 7" id="KW-0574">Periplasm</keyword>
<evidence type="ECO:0000256" key="3">
    <source>
        <dbReference type="ARBA" id="ARBA00022764"/>
    </source>
</evidence>
<dbReference type="PROSITE" id="PS50198">
    <property type="entry name" value="PPIC_PPIASE_2"/>
    <property type="match status" value="2"/>
</dbReference>
<dbReference type="Gene3D" id="3.10.50.40">
    <property type="match status" value="2"/>
</dbReference>
<evidence type="ECO:0000259" key="8">
    <source>
        <dbReference type="PROSITE" id="PS50198"/>
    </source>
</evidence>
<evidence type="ECO:0000256" key="2">
    <source>
        <dbReference type="ARBA" id="ARBA00022737"/>
    </source>
</evidence>
<dbReference type="InterPro" id="IPR027304">
    <property type="entry name" value="Trigger_fact/SurA_dom_sf"/>
</dbReference>
<dbReference type="InterPro" id="IPR046357">
    <property type="entry name" value="PPIase_dom_sf"/>
</dbReference>
<comment type="function">
    <text evidence="7">Chaperone involved in the correct folding and assembly of outer membrane proteins. Recognizes specific patterns of aromatic residues and the orientation of their side chains, which are found more frequently in integral outer membrane proteins. May act in both early periplasmic and late outer membrane-associated steps of protein maturation.</text>
</comment>
<evidence type="ECO:0000313" key="10">
    <source>
        <dbReference type="Proteomes" id="UP001528823"/>
    </source>
</evidence>
<gene>
    <name evidence="7" type="primary">surA</name>
    <name evidence="9" type="ORF">ORQ98_14725</name>
</gene>
<dbReference type="Pfam" id="PF00639">
    <property type="entry name" value="Rotamase"/>
    <property type="match status" value="1"/>
</dbReference>
<dbReference type="RefSeq" id="WP_274689560.1">
    <property type="nucleotide sequence ID" value="NZ_JAPMOU010000018.1"/>
</dbReference>
<keyword evidence="10" id="KW-1185">Reference proteome</keyword>
<evidence type="ECO:0000256" key="5">
    <source>
        <dbReference type="ARBA" id="ARBA00023186"/>
    </source>
</evidence>
<comment type="caution">
    <text evidence="9">The sequence shown here is derived from an EMBL/GenBank/DDBJ whole genome shotgun (WGS) entry which is preliminary data.</text>
</comment>
<feature type="domain" description="PpiC" evidence="8">
    <location>
        <begin position="173"/>
        <end position="274"/>
    </location>
</feature>
<evidence type="ECO:0000256" key="1">
    <source>
        <dbReference type="ARBA" id="ARBA00022729"/>
    </source>
</evidence>
<dbReference type="SUPFAM" id="SSF54534">
    <property type="entry name" value="FKBP-like"/>
    <property type="match status" value="2"/>
</dbReference>
<comment type="domain">
    <text evidence="7">The PPIase activity resides only in the second parvulin domain. The N-terminal region and the C-terminal tail are necessary and sufficient for the chaperone activity of SurA. The PPIase activity is dispensable for SurA to function as a chaperone. The N-terminal region and the C-terminal tail are also required for porin recognition.</text>
</comment>
<organism evidence="9 10">
    <name type="scientific">Spartinivicinus poritis</name>
    <dbReference type="NCBI Taxonomy" id="2994640"/>
    <lineage>
        <taxon>Bacteria</taxon>
        <taxon>Pseudomonadati</taxon>
        <taxon>Pseudomonadota</taxon>
        <taxon>Gammaproteobacteria</taxon>
        <taxon>Oceanospirillales</taxon>
        <taxon>Zooshikellaceae</taxon>
        <taxon>Spartinivicinus</taxon>
    </lineage>
</organism>
<keyword evidence="1 7" id="KW-0732">Signal</keyword>
<sequence precursor="true">MKWYKKLILAACIGAAFNPVNINAETLDRIIAVVDSDVVTASQLQERLAMVRRKLRQRSTELPPEDALTKQVLEKLIIESLQLQMGERANIRISEQTLGDTVNRIAQRNNMSLREFQQALAQDGISFEKAREQIRRDLIINRVRKRRVADRIQVTQQEVKNFLQSEQGKYQLSADYRLGHILIAVPESATSSQINKAKKKATAVYQKLKQGANFGQVAVAVSDGQKALEGGDLGWRKANQLPSLFASQVQSMNKGDTSKPIRSPSGFHIIKLIAKRGGQDKLMQTQFKARHILLKPSEIRSEQQTKALADRLYLRLENGEDFTQLAKAFSDDSGSALNGGSLDWVNPSDMVPAFRDKLPEVSVNTISKPFKSRYGWHILQVLDTRQQDMSKLVQENRARIILRNRKYEEELQNWLRQIRAEAYVEIKL</sequence>
<dbReference type="EMBL" id="JAPMOU010000018">
    <property type="protein sequence ID" value="MDE1463218.1"/>
    <property type="molecule type" value="Genomic_DNA"/>
</dbReference>
<dbReference type="Gene3D" id="1.10.4030.10">
    <property type="entry name" value="Porin chaperone SurA, peptide-binding domain"/>
    <property type="match status" value="1"/>
</dbReference>
<accession>A0ABT5UA25</accession>
<keyword evidence="5 7" id="KW-0143">Chaperone</keyword>
<feature type="chain" id="PRO_5044937341" description="Chaperone SurA" evidence="7">
    <location>
        <begin position="25"/>
        <end position="428"/>
    </location>
</feature>
<keyword evidence="6 7" id="KW-0413">Isomerase</keyword>
<protein>
    <recommendedName>
        <fullName evidence="7">Chaperone SurA</fullName>
    </recommendedName>
    <alternativeName>
        <fullName evidence="7">Peptidyl-prolyl cis-trans isomerase SurA</fullName>
        <shortName evidence="7">PPIase SurA</shortName>
        <ecNumber evidence="7">5.2.1.8</ecNumber>
    </alternativeName>
    <alternativeName>
        <fullName evidence="7">Rotamase SurA</fullName>
    </alternativeName>
</protein>
<keyword evidence="2 7" id="KW-0677">Repeat</keyword>
<dbReference type="HAMAP" id="MF_01183">
    <property type="entry name" value="Chaperone_SurA"/>
    <property type="match status" value="1"/>
</dbReference>
<evidence type="ECO:0000313" key="9">
    <source>
        <dbReference type="EMBL" id="MDE1463218.1"/>
    </source>
</evidence>
<dbReference type="InterPro" id="IPR050280">
    <property type="entry name" value="OMP_Chaperone_SurA"/>
</dbReference>
<dbReference type="Pfam" id="PF13616">
    <property type="entry name" value="Rotamase_3"/>
    <property type="match status" value="1"/>
</dbReference>
<evidence type="ECO:0000256" key="7">
    <source>
        <dbReference type="HAMAP-Rule" id="MF_01183"/>
    </source>
</evidence>
<dbReference type="Proteomes" id="UP001528823">
    <property type="component" value="Unassembled WGS sequence"/>
</dbReference>
<evidence type="ECO:0000256" key="4">
    <source>
        <dbReference type="ARBA" id="ARBA00023110"/>
    </source>
</evidence>
<name>A0ABT5UA25_9GAMM</name>
<proteinExistence type="inferred from homology"/>
<dbReference type="PANTHER" id="PTHR47637">
    <property type="entry name" value="CHAPERONE SURA"/>
    <property type="match status" value="1"/>
</dbReference>
<reference evidence="9 10" key="1">
    <citation type="submission" date="2022-11" db="EMBL/GenBank/DDBJ databases">
        <title>Spartinivicinus poritis sp. nov., isolated from scleractinian coral Porites lutea.</title>
        <authorList>
            <person name="Zhang G."/>
            <person name="Cai L."/>
            <person name="Wei Q."/>
        </authorList>
    </citation>
    <scope>NUCLEOTIDE SEQUENCE [LARGE SCALE GENOMIC DNA]</scope>
    <source>
        <strain evidence="9 10">A2-2</strain>
    </source>
</reference>
<dbReference type="PANTHER" id="PTHR47637:SF1">
    <property type="entry name" value="CHAPERONE SURA"/>
    <property type="match status" value="1"/>
</dbReference>
<dbReference type="InterPro" id="IPR015391">
    <property type="entry name" value="SurA_N"/>
</dbReference>
<keyword evidence="4 7" id="KW-0697">Rotamase</keyword>
<dbReference type="InterPro" id="IPR023034">
    <property type="entry name" value="PPIase_SurA"/>
</dbReference>
<evidence type="ECO:0000256" key="6">
    <source>
        <dbReference type="ARBA" id="ARBA00023235"/>
    </source>
</evidence>
<dbReference type="Pfam" id="PF09312">
    <property type="entry name" value="SurA_N"/>
    <property type="match status" value="1"/>
</dbReference>
<feature type="signal peptide" evidence="7">
    <location>
        <begin position="1"/>
        <end position="24"/>
    </location>
</feature>
<dbReference type="SUPFAM" id="SSF109998">
    <property type="entry name" value="Triger factor/SurA peptide-binding domain-like"/>
    <property type="match status" value="1"/>
</dbReference>